<dbReference type="HAMAP" id="MF_01334">
    <property type="entry name" value="Ribosomal_bL25_CTC"/>
    <property type="match status" value="1"/>
</dbReference>
<dbReference type="GO" id="GO:0006412">
    <property type="term" value="P:translation"/>
    <property type="evidence" value="ECO:0007669"/>
    <property type="project" value="UniProtKB-UniRule"/>
</dbReference>
<feature type="compositionally biased region" description="Acidic residues" evidence="6">
    <location>
        <begin position="184"/>
        <end position="198"/>
    </location>
</feature>
<keyword evidence="2 5" id="KW-0694">RNA-binding</keyword>
<organism evidence="9 10">
    <name type="scientific">Scopulibacillus darangshiensis</name>
    <dbReference type="NCBI Taxonomy" id="442528"/>
    <lineage>
        <taxon>Bacteria</taxon>
        <taxon>Bacillati</taxon>
        <taxon>Bacillota</taxon>
        <taxon>Bacilli</taxon>
        <taxon>Bacillales</taxon>
        <taxon>Sporolactobacillaceae</taxon>
        <taxon>Scopulibacillus</taxon>
    </lineage>
</organism>
<evidence type="ECO:0000256" key="2">
    <source>
        <dbReference type="ARBA" id="ARBA00022884"/>
    </source>
</evidence>
<name>A0A4R2NML4_9BACL</name>
<dbReference type="InterPro" id="IPR029751">
    <property type="entry name" value="Ribosomal_L25_dom"/>
</dbReference>
<dbReference type="InterPro" id="IPR020930">
    <property type="entry name" value="Ribosomal_uL5_bac-type"/>
</dbReference>
<feature type="compositionally biased region" description="Basic and acidic residues" evidence="6">
    <location>
        <begin position="199"/>
        <end position="211"/>
    </location>
</feature>
<evidence type="ECO:0000313" key="10">
    <source>
        <dbReference type="Proteomes" id="UP000295416"/>
    </source>
</evidence>
<gene>
    <name evidence="5" type="primary">rplY</name>
    <name evidence="5" type="synonym">ctc</name>
    <name evidence="9" type="ORF">EV207_13521</name>
</gene>
<evidence type="ECO:0000256" key="1">
    <source>
        <dbReference type="ARBA" id="ARBA00022730"/>
    </source>
</evidence>
<evidence type="ECO:0000256" key="3">
    <source>
        <dbReference type="ARBA" id="ARBA00022980"/>
    </source>
</evidence>
<dbReference type="InterPro" id="IPR001021">
    <property type="entry name" value="Ribosomal_bL25_long"/>
</dbReference>
<protein>
    <recommendedName>
        <fullName evidence="5">Large ribosomal subunit protein bL25</fullName>
    </recommendedName>
    <alternativeName>
        <fullName evidence="5">General stress protein CTC</fullName>
    </alternativeName>
</protein>
<evidence type="ECO:0000256" key="4">
    <source>
        <dbReference type="ARBA" id="ARBA00023274"/>
    </source>
</evidence>
<dbReference type="GO" id="GO:0022625">
    <property type="term" value="C:cytosolic large ribosomal subunit"/>
    <property type="evidence" value="ECO:0007669"/>
    <property type="project" value="TreeGrafter"/>
</dbReference>
<accession>A0A4R2NML4</accession>
<dbReference type="NCBIfam" id="TIGR00731">
    <property type="entry name" value="bL25_bact_ctc"/>
    <property type="match status" value="1"/>
</dbReference>
<evidence type="ECO:0000259" key="7">
    <source>
        <dbReference type="Pfam" id="PF01386"/>
    </source>
</evidence>
<dbReference type="PANTHER" id="PTHR33284:SF1">
    <property type="entry name" value="RIBOSOMAL PROTEIN L25_GLN-TRNA SYNTHETASE, ANTI-CODON-BINDING DOMAIN-CONTAINING PROTEIN"/>
    <property type="match status" value="1"/>
</dbReference>
<comment type="caution">
    <text evidence="9">The sequence shown here is derived from an EMBL/GenBank/DDBJ whole genome shotgun (WGS) entry which is preliminary data.</text>
</comment>
<dbReference type="GO" id="GO:0003735">
    <property type="term" value="F:structural constituent of ribosome"/>
    <property type="evidence" value="ECO:0007669"/>
    <property type="project" value="InterPro"/>
</dbReference>
<dbReference type="GO" id="GO:0008097">
    <property type="term" value="F:5S rRNA binding"/>
    <property type="evidence" value="ECO:0007669"/>
    <property type="project" value="InterPro"/>
</dbReference>
<dbReference type="InterPro" id="IPR020057">
    <property type="entry name" value="Ribosomal_bL25_b-dom"/>
</dbReference>
<dbReference type="Gene3D" id="2.170.120.20">
    <property type="entry name" value="Ribosomal protein L25, beta domain"/>
    <property type="match status" value="1"/>
</dbReference>
<dbReference type="Pfam" id="PF01386">
    <property type="entry name" value="Ribosomal_L25p"/>
    <property type="match status" value="1"/>
</dbReference>
<feature type="region of interest" description="Disordered" evidence="6">
    <location>
        <begin position="179"/>
        <end position="211"/>
    </location>
</feature>
<dbReference type="InterPro" id="IPR011035">
    <property type="entry name" value="Ribosomal_bL25/Gln-tRNA_synth"/>
</dbReference>
<dbReference type="InterPro" id="IPR020056">
    <property type="entry name" value="Rbsml_bL25/Gln-tRNA_synth_N"/>
</dbReference>
<comment type="similarity">
    <text evidence="5">Belongs to the bacterial ribosomal protein bL25 family. CTC subfamily.</text>
</comment>
<reference evidence="9 10" key="1">
    <citation type="submission" date="2019-03" db="EMBL/GenBank/DDBJ databases">
        <title>Genomic Encyclopedia of Type Strains, Phase IV (KMG-IV): sequencing the most valuable type-strain genomes for metagenomic binning, comparative biology and taxonomic classification.</title>
        <authorList>
            <person name="Goeker M."/>
        </authorList>
    </citation>
    <scope>NUCLEOTIDE SEQUENCE [LARGE SCALE GENOMIC DNA]</scope>
    <source>
        <strain evidence="9 10">DSM 19377</strain>
    </source>
</reference>
<dbReference type="SUPFAM" id="SSF50715">
    <property type="entry name" value="Ribosomal protein L25-like"/>
    <property type="match status" value="1"/>
</dbReference>
<keyword evidence="10" id="KW-1185">Reference proteome</keyword>
<dbReference type="NCBIfam" id="NF004133">
    <property type="entry name" value="PRK05618.2-4"/>
    <property type="match status" value="1"/>
</dbReference>
<dbReference type="CDD" id="cd00495">
    <property type="entry name" value="Ribosomal_L25_TL5_CTC"/>
    <property type="match status" value="1"/>
</dbReference>
<dbReference type="Pfam" id="PF14693">
    <property type="entry name" value="Ribosomal_TL5_C"/>
    <property type="match status" value="1"/>
</dbReference>
<proteinExistence type="inferred from homology"/>
<dbReference type="RefSeq" id="WP_424511385.1">
    <property type="nucleotide sequence ID" value="NZ_SLXK01000035.1"/>
</dbReference>
<sequence>MVQLNAKNRQHLRKSMTKKLRNEGRIPAVVYGKNVGNQNVSVEEGEMIRLFRSDGRNAVIQMKVENNKPYSVMAHDIQFDRLKDEIVHIDFLEIDMKTEIDAVVPVVLTGESAGEKEGGVVQHQFNELNVRSLPANIPSNIEVDVSALNIGDSLKVRDLKANADYEILDDEDEVIVSVTPPTLEEPEAESEEDAEPEVIEEKGKDDGNNEE</sequence>
<keyword evidence="1 5" id="KW-0699">rRNA-binding</keyword>
<evidence type="ECO:0000259" key="8">
    <source>
        <dbReference type="Pfam" id="PF14693"/>
    </source>
</evidence>
<evidence type="ECO:0000313" key="9">
    <source>
        <dbReference type="EMBL" id="TCP22545.1"/>
    </source>
</evidence>
<dbReference type="InterPro" id="IPR037121">
    <property type="entry name" value="Ribosomal_bL25_C"/>
</dbReference>
<comment type="subunit">
    <text evidence="5">Part of the 50S ribosomal subunit; part of the 5S rRNA/L5/L18/L25 subcomplex. Contacts the 5S rRNA. Binds to the 5S rRNA independently of L5 and L18.</text>
</comment>
<dbReference type="Gene3D" id="2.40.240.10">
    <property type="entry name" value="Ribosomal Protein L25, Chain P"/>
    <property type="match status" value="1"/>
</dbReference>
<evidence type="ECO:0000256" key="5">
    <source>
        <dbReference type="HAMAP-Rule" id="MF_01334"/>
    </source>
</evidence>
<keyword evidence="4 5" id="KW-0687">Ribonucleoprotein</keyword>
<dbReference type="EMBL" id="SLXK01000035">
    <property type="protein sequence ID" value="TCP22545.1"/>
    <property type="molecule type" value="Genomic_DNA"/>
</dbReference>
<dbReference type="AlphaFoldDB" id="A0A4R2NML4"/>
<keyword evidence="3 5" id="KW-0689">Ribosomal protein</keyword>
<feature type="domain" description="Large ribosomal subunit protein bL25 L25" evidence="7">
    <location>
        <begin position="4"/>
        <end position="91"/>
    </location>
</feature>
<dbReference type="Proteomes" id="UP000295416">
    <property type="component" value="Unassembled WGS sequence"/>
</dbReference>
<comment type="function">
    <text evidence="5">This is one of the proteins that binds to the 5S RNA in the ribosome where it forms part of the central protuberance.</text>
</comment>
<evidence type="ECO:0000256" key="6">
    <source>
        <dbReference type="SAM" id="MobiDB-lite"/>
    </source>
</evidence>
<dbReference type="PANTHER" id="PTHR33284">
    <property type="entry name" value="RIBOSOMAL PROTEIN L25/GLN-TRNA SYNTHETASE, ANTI-CODON-BINDING DOMAIN-CONTAINING PROTEIN"/>
    <property type="match status" value="1"/>
</dbReference>
<feature type="domain" description="Large ribosomal subunit protein bL25 beta" evidence="8">
    <location>
        <begin position="100"/>
        <end position="181"/>
    </location>
</feature>